<proteinExistence type="predicted"/>
<dbReference type="GO" id="GO:0016757">
    <property type="term" value="F:glycosyltransferase activity"/>
    <property type="evidence" value="ECO:0007669"/>
    <property type="project" value="UniProtKB-KW"/>
</dbReference>
<dbReference type="Pfam" id="PF00535">
    <property type="entry name" value="Glycos_transf_2"/>
    <property type="match status" value="1"/>
</dbReference>
<organism evidence="4 5">
    <name type="scientific">Lautropia mirabilis ATCC 51599</name>
    <dbReference type="NCBI Taxonomy" id="887898"/>
    <lineage>
        <taxon>Bacteria</taxon>
        <taxon>Pseudomonadati</taxon>
        <taxon>Pseudomonadota</taxon>
        <taxon>Betaproteobacteria</taxon>
        <taxon>Burkholderiales</taxon>
        <taxon>Burkholderiaceae</taxon>
        <taxon>Lautropia</taxon>
    </lineage>
</organism>
<keyword evidence="2" id="KW-1133">Transmembrane helix</keyword>
<evidence type="ECO:0000313" key="4">
    <source>
        <dbReference type="EMBL" id="EFV93704.1"/>
    </source>
</evidence>
<dbReference type="Proteomes" id="UP000011021">
    <property type="component" value="Unassembled WGS sequence"/>
</dbReference>
<dbReference type="SUPFAM" id="SSF53448">
    <property type="entry name" value="Nucleotide-diphospho-sugar transferases"/>
    <property type="match status" value="1"/>
</dbReference>
<gene>
    <name evidence="4" type="ORF">HMPREF0551_2600</name>
</gene>
<feature type="domain" description="Glycosyltransferase 2-like" evidence="3">
    <location>
        <begin position="16"/>
        <end position="176"/>
    </location>
</feature>
<sequence>MSCPNPRLVQETTLLSIIIISRNQIETIDRCLTSVQVATKAAGLDRYEVVFVDSKSTDGTPERVRERLGKDVTIVHLSGHTNAAIARNAGTAVAKGDAFFFIDGDMEIGPDFLKVALGPDGLPHHNVTSGQLPEKFYSPTGKFLTDGPDRYKVRADGYRVELGGISLIRREAFEKVGGFMTEMRVNEDQELGLRLCKAGYGIYGYATVMATHHTVDYFQWHRLGRMLLDGSMCYPGVVFRRHWMNRHYWPLLISHQRPTAVFALSLLLAIFVSPWWLLLFIGYIVAKNIRRPGVSFLQDLAGTAARSSGFLIGVPFFYPHHIDNKDIHYTVAEYPNPVWKDGQTRPPAPEGTESTEKPAA</sequence>
<dbReference type="PANTHER" id="PTHR43685">
    <property type="entry name" value="GLYCOSYLTRANSFERASE"/>
    <property type="match status" value="1"/>
</dbReference>
<evidence type="ECO:0000256" key="2">
    <source>
        <dbReference type="SAM" id="Phobius"/>
    </source>
</evidence>
<dbReference type="InterPro" id="IPR050834">
    <property type="entry name" value="Glycosyltransf_2"/>
</dbReference>
<evidence type="ECO:0000259" key="3">
    <source>
        <dbReference type="Pfam" id="PF00535"/>
    </source>
</evidence>
<name>E7S148_9BURK</name>
<keyword evidence="5" id="KW-1185">Reference proteome</keyword>
<feature type="region of interest" description="Disordered" evidence="1">
    <location>
        <begin position="340"/>
        <end position="360"/>
    </location>
</feature>
<keyword evidence="4" id="KW-0328">Glycosyltransferase</keyword>
<reference evidence="4 5" key="1">
    <citation type="submission" date="2010-12" db="EMBL/GenBank/DDBJ databases">
        <authorList>
            <person name="Muzny D."/>
            <person name="Qin X."/>
            <person name="Deng J."/>
            <person name="Jiang H."/>
            <person name="Liu Y."/>
            <person name="Qu J."/>
            <person name="Song X.-Z."/>
            <person name="Zhang L."/>
            <person name="Thornton R."/>
            <person name="Coyle M."/>
            <person name="Francisco L."/>
            <person name="Jackson L."/>
            <person name="Javaid M."/>
            <person name="Korchina V."/>
            <person name="Kovar C."/>
            <person name="Mata R."/>
            <person name="Mathew T."/>
            <person name="Ngo R."/>
            <person name="Nguyen L."/>
            <person name="Nguyen N."/>
            <person name="Okwuonu G."/>
            <person name="Ongeri F."/>
            <person name="Pham C."/>
            <person name="Simmons D."/>
            <person name="Wilczek-Boney K."/>
            <person name="Hale W."/>
            <person name="Jakkamsetti A."/>
            <person name="Pham P."/>
            <person name="Ruth R."/>
            <person name="San Lucas F."/>
            <person name="Warren J."/>
            <person name="Zhang J."/>
            <person name="Zhao Z."/>
            <person name="Zhou C."/>
            <person name="Zhu D."/>
            <person name="Lee S."/>
            <person name="Bess C."/>
            <person name="Blankenburg K."/>
            <person name="Forbes L."/>
            <person name="Fu Q."/>
            <person name="Gubbala S."/>
            <person name="Hirani K."/>
            <person name="Jayaseelan J.C."/>
            <person name="Lara F."/>
            <person name="Munidasa M."/>
            <person name="Palculict T."/>
            <person name="Patil S."/>
            <person name="Pu L.-L."/>
            <person name="Saada N."/>
            <person name="Tang L."/>
            <person name="Weissenberger G."/>
            <person name="Zhu Y."/>
            <person name="Hemphill L."/>
            <person name="Shang Y."/>
            <person name="Youmans B."/>
            <person name="Ayvaz T."/>
            <person name="Ross M."/>
            <person name="Santibanez J."/>
            <person name="Aqrawi P."/>
            <person name="Gross S."/>
            <person name="Joshi V."/>
            <person name="Fowler G."/>
            <person name="Nazareth L."/>
            <person name="Reid J."/>
            <person name="Worley K."/>
            <person name="Petrosino J."/>
            <person name="Highlander S."/>
            <person name="Gibbs R."/>
        </authorList>
    </citation>
    <scope>NUCLEOTIDE SEQUENCE [LARGE SCALE GENOMIC DNA]</scope>
    <source>
        <strain evidence="4 5">ATCC 51599</strain>
    </source>
</reference>
<dbReference type="EMBL" id="AEQP01000024">
    <property type="protein sequence ID" value="EFV93704.1"/>
    <property type="molecule type" value="Genomic_DNA"/>
</dbReference>
<dbReference type="HOGENOM" id="CLU_769003_0_0_4"/>
<dbReference type="AlphaFoldDB" id="E7S148"/>
<keyword evidence="4" id="KW-0808">Transferase</keyword>
<protein>
    <submittedName>
        <fullName evidence="4">Glycosyltransferase, group 2 family protein</fullName>
        <ecNumber evidence="4">2.4.-.-</ecNumber>
    </submittedName>
</protein>
<evidence type="ECO:0000313" key="5">
    <source>
        <dbReference type="Proteomes" id="UP000011021"/>
    </source>
</evidence>
<comment type="caution">
    <text evidence="4">The sequence shown here is derived from an EMBL/GenBank/DDBJ whole genome shotgun (WGS) entry which is preliminary data.</text>
</comment>
<dbReference type="EC" id="2.4.-.-" evidence="4"/>
<dbReference type="STRING" id="887898.HMPREF0551_2600"/>
<dbReference type="Gene3D" id="3.90.550.10">
    <property type="entry name" value="Spore Coat Polysaccharide Biosynthesis Protein SpsA, Chain A"/>
    <property type="match status" value="1"/>
</dbReference>
<dbReference type="PANTHER" id="PTHR43685:SF2">
    <property type="entry name" value="GLYCOSYLTRANSFERASE 2-LIKE DOMAIN-CONTAINING PROTEIN"/>
    <property type="match status" value="1"/>
</dbReference>
<dbReference type="InterPro" id="IPR029044">
    <property type="entry name" value="Nucleotide-diphossugar_trans"/>
</dbReference>
<dbReference type="RefSeq" id="WP_005675078.1">
    <property type="nucleotide sequence ID" value="NZ_CP146288.1"/>
</dbReference>
<dbReference type="eggNOG" id="COG1215">
    <property type="taxonomic scope" value="Bacteria"/>
</dbReference>
<accession>E7S148</accession>
<dbReference type="InterPro" id="IPR001173">
    <property type="entry name" value="Glyco_trans_2-like"/>
</dbReference>
<keyword evidence="2" id="KW-0812">Transmembrane</keyword>
<evidence type="ECO:0000256" key="1">
    <source>
        <dbReference type="SAM" id="MobiDB-lite"/>
    </source>
</evidence>
<keyword evidence="2" id="KW-0472">Membrane</keyword>
<feature type="transmembrane region" description="Helical" evidence="2">
    <location>
        <begin position="260"/>
        <end position="286"/>
    </location>
</feature>